<name>A0A1J5RID7_9ZZZZ</name>
<gene>
    <name evidence="1" type="ORF">GALL_262390</name>
</gene>
<reference evidence="1" key="1">
    <citation type="submission" date="2016-10" db="EMBL/GenBank/DDBJ databases">
        <title>Sequence of Gallionella enrichment culture.</title>
        <authorList>
            <person name="Poehlein A."/>
            <person name="Muehling M."/>
            <person name="Daniel R."/>
        </authorList>
    </citation>
    <scope>NUCLEOTIDE SEQUENCE</scope>
</reference>
<dbReference type="Pfam" id="PF13997">
    <property type="entry name" value="YqjK"/>
    <property type="match status" value="1"/>
</dbReference>
<sequence length="119" mass="13408">MKKQLANLADRRLEILKRIEAQRMEMADISGHLQKTMGIVDVGLKGVRLVYRHPVMVVGGLTALLIWRRKGIAGVAEKGWRWLYRYPSAILFVLKLILSATHSHGEERNAEVVSDTSSS</sequence>
<organism evidence="1">
    <name type="scientific">mine drainage metagenome</name>
    <dbReference type="NCBI Taxonomy" id="410659"/>
    <lineage>
        <taxon>unclassified sequences</taxon>
        <taxon>metagenomes</taxon>
        <taxon>ecological metagenomes</taxon>
    </lineage>
</organism>
<proteinExistence type="predicted"/>
<dbReference type="EMBL" id="MLJW01000247">
    <property type="protein sequence ID" value="OIQ91868.1"/>
    <property type="molecule type" value="Genomic_DNA"/>
</dbReference>
<comment type="caution">
    <text evidence="1">The sequence shown here is derived from an EMBL/GenBank/DDBJ whole genome shotgun (WGS) entry which is preliminary data.</text>
</comment>
<evidence type="ECO:0008006" key="2">
    <source>
        <dbReference type="Google" id="ProtNLM"/>
    </source>
</evidence>
<dbReference type="AlphaFoldDB" id="A0A1J5RID7"/>
<protein>
    <recommendedName>
        <fullName evidence="2">YqjK-like protein</fullName>
    </recommendedName>
</protein>
<accession>A0A1J5RID7</accession>
<dbReference type="InterPro" id="IPR025612">
    <property type="entry name" value="YqjK"/>
</dbReference>
<evidence type="ECO:0000313" key="1">
    <source>
        <dbReference type="EMBL" id="OIQ91868.1"/>
    </source>
</evidence>